<organism evidence="1 2">
    <name type="scientific">Salmonella typhimurium (strain 14028s / SGSC 2262)</name>
    <dbReference type="NCBI Taxonomy" id="588858"/>
    <lineage>
        <taxon>Bacteria</taxon>
        <taxon>Pseudomonadati</taxon>
        <taxon>Pseudomonadota</taxon>
        <taxon>Gammaproteobacteria</taxon>
        <taxon>Enterobacterales</taxon>
        <taxon>Enterobacteriaceae</taxon>
        <taxon>Salmonella</taxon>
    </lineage>
</organism>
<dbReference type="AlphaFoldDB" id="A0A0F6B8A5"/>
<dbReference type="Proteomes" id="UP000002695">
    <property type="component" value="Chromosome"/>
</dbReference>
<dbReference type="EMBL" id="CP001363">
    <property type="protein sequence ID" value="ACY90753.1"/>
    <property type="molecule type" value="Genomic_DNA"/>
</dbReference>
<reference evidence="1 2" key="1">
    <citation type="journal article" date="2010" name="J. Bacteriol.">
        <title>Short-term signatures of evolutionary change in the Salmonella enterica serovar typhimurium 14028 genome.</title>
        <authorList>
            <person name="Jarvik T."/>
            <person name="Smillie C."/>
            <person name="Groisman E.A."/>
            <person name="Ochman H."/>
        </authorList>
    </citation>
    <scope>NUCLEOTIDE SEQUENCE [LARGE SCALE GENOMIC DNA]</scope>
    <source>
        <strain evidence="2">14028s / SGSC 2262</strain>
    </source>
</reference>
<keyword evidence="2" id="KW-1185">Reference proteome</keyword>
<dbReference type="KEGG" id="seo:STM14_4366"/>
<sequence>MLNVFWQIKVIVCEASRRLHVSAVPGRGFCRNISSKPGLPGEAQCCGGLIPGGIGCWIEKTPAR</sequence>
<accession>A0A0F6B8A5</accession>
<evidence type="ECO:0000313" key="2">
    <source>
        <dbReference type="Proteomes" id="UP000002695"/>
    </source>
</evidence>
<name>A0A0F6B8A5_SALT1</name>
<evidence type="ECO:0000313" key="1">
    <source>
        <dbReference type="EMBL" id="ACY90753.1"/>
    </source>
</evidence>
<gene>
    <name evidence="1" type="ordered locus">STM14_4366</name>
</gene>
<protein>
    <submittedName>
        <fullName evidence="1">Uncharacterized protein</fullName>
    </submittedName>
</protein>
<dbReference type="HOGENOM" id="CLU_2865239_0_0_6"/>
<proteinExistence type="predicted"/>